<evidence type="ECO:0000256" key="8">
    <source>
        <dbReference type="ARBA" id="ARBA00023242"/>
    </source>
</evidence>
<evidence type="ECO:0000256" key="5">
    <source>
        <dbReference type="ARBA" id="ARBA00022833"/>
    </source>
</evidence>
<evidence type="ECO:0000256" key="3">
    <source>
        <dbReference type="ARBA" id="ARBA00022737"/>
    </source>
</evidence>
<gene>
    <name evidence="13" type="ORF">RDB_LOCUS96988</name>
</gene>
<evidence type="ECO:0000256" key="2">
    <source>
        <dbReference type="ARBA" id="ARBA00022723"/>
    </source>
</evidence>
<evidence type="ECO:0000259" key="12">
    <source>
        <dbReference type="PROSITE" id="PS50157"/>
    </source>
</evidence>
<accession>A0A8H3CIK1</accession>
<feature type="compositionally biased region" description="Polar residues" evidence="11">
    <location>
        <begin position="486"/>
        <end position="498"/>
    </location>
</feature>
<evidence type="ECO:0000313" key="14">
    <source>
        <dbReference type="Proteomes" id="UP000663853"/>
    </source>
</evidence>
<keyword evidence="3" id="KW-0677">Repeat</keyword>
<dbReference type="InterPro" id="IPR036236">
    <property type="entry name" value="Znf_C2H2_sf"/>
</dbReference>
<evidence type="ECO:0000256" key="4">
    <source>
        <dbReference type="ARBA" id="ARBA00022771"/>
    </source>
</evidence>
<feature type="coiled-coil region" evidence="10">
    <location>
        <begin position="153"/>
        <end position="180"/>
    </location>
</feature>
<sequence length="1057" mass="113436">MHLDTQTPSEQRDEQMACTPTQPDPRHSLPWMDTEPSTSTGPHSSASQSPSWPSSPTEEDSKFGIMKQPEPETEDDEDDYEAQRAKLRAANAGQIDIETVRTRDGTFDWMMSSAVAYPPMPLHPEVAQLAHQAERLGFKLQADPTRQVAGTPQSQLLMQMLERQQRIERLQREQEEAASTYRLASTWGMTSPSIDQQFGPIPMPDFAPPPLPLGLSPIAGPIHPPPLLPIPQPGILFMSDPLGQDLLVDYSSFSGYTDYLQGSSLKNMGVMPASGSEKYECHSCGKSFRRPSGLKDHMNIHSGEKPVIGSDVEEIPAIEVADPTPLEQGGSSILDSFGAVQCGNRGGEVGVGPNPSPTRSLPPSSLTQTADQTSSSLSDSKLLSPTTGTKSISSLLFSSLLNKLPVKWNERHDAAKTVLPTGTSSQDITDDLDDLGPSTAKIPPDRADIPGVEELPPVDPLILERHAYMGLPPSPTLSTGAFDEPTCSSTSAGSRTVTQPPPSDSDPANPPSPVAPSLLILASPLEVNSIRGALPSDQRLISVSPGPTTTTKAPRAIAGGGLLIQTEGRRSANMTMRVQKTLRYYRKVYPGFILTLGDRCWASALPRSTFAYPTLTPTPTSSMRLPLDLPLFIPASLSIGLPFISGSRFGTPLPPITPKRSLFIFSTCLIGQLQGGRIAFMVDEGKAGSPGLEPPKHKMFEPWEVGDCIKRTHGFLSGAASQAGRGLANGGNRKGWRCLDIPITTRQNAVGSPPFRKWHLILRRPSRAKRPKCTSCPDPYFRPLYRRVVTGPQSVKRFSAGFDWEPGGFGGDFNPLEFSALSGFPHNLGLVDGDAAWSGQGPGSELLQGLEMNDSFQFLLDMPGPAPNMLASQPQYHDRGDSAVQQPTNTVPTPVPLSANPQSNPSEAWNAGFVAGWFSARGLEGSLSRPQEYIPEWNAGFVDGCTRASRTMAGPSPSTPQPQPNPTGALTQGAPPTLTNAVNNGTQPLSMTSGLDHLTAPPFPLQTSQGSAVQVLDRQSRGRSGPTIIPAVVRNAVPNGDVSFAVLPPSYLRSLWL</sequence>
<feature type="region of interest" description="Disordered" evidence="11">
    <location>
        <begin position="947"/>
        <end position="986"/>
    </location>
</feature>
<dbReference type="PROSITE" id="PS00028">
    <property type="entry name" value="ZINC_FINGER_C2H2_1"/>
    <property type="match status" value="1"/>
</dbReference>
<keyword evidence="2" id="KW-0479">Metal-binding</keyword>
<feature type="domain" description="C2H2-type" evidence="12">
    <location>
        <begin position="279"/>
        <end position="306"/>
    </location>
</feature>
<evidence type="ECO:0000313" key="13">
    <source>
        <dbReference type="EMBL" id="CAE6487272.1"/>
    </source>
</evidence>
<keyword evidence="7" id="KW-0804">Transcription</keyword>
<comment type="similarity">
    <text evidence="1">Belongs to the krueppel C2H2-type zinc-finger protein family.</text>
</comment>
<keyword evidence="5" id="KW-0862">Zinc</keyword>
<dbReference type="SMART" id="SM00355">
    <property type="entry name" value="ZnF_C2H2"/>
    <property type="match status" value="1"/>
</dbReference>
<evidence type="ECO:0000256" key="1">
    <source>
        <dbReference type="ARBA" id="ARBA00006991"/>
    </source>
</evidence>
<feature type="compositionally biased region" description="Low complexity" evidence="11">
    <location>
        <begin position="357"/>
        <end position="385"/>
    </location>
</feature>
<feature type="compositionally biased region" description="Low complexity" evidence="11">
    <location>
        <begin position="36"/>
        <end position="56"/>
    </location>
</feature>
<feature type="region of interest" description="Disordered" evidence="11">
    <location>
        <begin position="1"/>
        <end position="81"/>
    </location>
</feature>
<evidence type="ECO:0000256" key="6">
    <source>
        <dbReference type="ARBA" id="ARBA00023015"/>
    </source>
</evidence>
<reference evidence="13" key="1">
    <citation type="submission" date="2021-01" db="EMBL/GenBank/DDBJ databases">
        <authorList>
            <person name="Kaushik A."/>
        </authorList>
    </citation>
    <scope>NUCLEOTIDE SEQUENCE</scope>
    <source>
        <strain evidence="13">AG6-10EEA</strain>
    </source>
</reference>
<keyword evidence="4 9" id="KW-0863">Zinc-finger</keyword>
<evidence type="ECO:0000256" key="7">
    <source>
        <dbReference type="ARBA" id="ARBA00023163"/>
    </source>
</evidence>
<name>A0A8H3CIK1_9AGAM</name>
<keyword evidence="8" id="KW-0539">Nucleus</keyword>
<dbReference type="Proteomes" id="UP000663853">
    <property type="component" value="Unassembled WGS sequence"/>
</dbReference>
<dbReference type="InterPro" id="IPR013087">
    <property type="entry name" value="Znf_C2H2_type"/>
</dbReference>
<dbReference type="GO" id="GO:0008270">
    <property type="term" value="F:zinc ion binding"/>
    <property type="evidence" value="ECO:0007669"/>
    <property type="project" value="UniProtKB-KW"/>
</dbReference>
<dbReference type="AlphaFoldDB" id="A0A8H3CIK1"/>
<feature type="region of interest" description="Disordered" evidence="11">
    <location>
        <begin position="344"/>
        <end position="385"/>
    </location>
</feature>
<dbReference type="Pfam" id="PF00096">
    <property type="entry name" value="zf-C2H2"/>
    <property type="match status" value="1"/>
</dbReference>
<dbReference type="FunFam" id="3.30.160.60:FF:000761">
    <property type="entry name" value="Zinc finger protein 449"/>
    <property type="match status" value="1"/>
</dbReference>
<feature type="compositionally biased region" description="Polar residues" evidence="11">
    <location>
        <begin position="977"/>
        <end position="986"/>
    </location>
</feature>
<dbReference type="Gene3D" id="3.30.160.60">
    <property type="entry name" value="Classic Zinc Finger"/>
    <property type="match status" value="1"/>
</dbReference>
<keyword evidence="10" id="KW-0175">Coiled coil</keyword>
<feature type="compositionally biased region" description="Acidic residues" evidence="11">
    <location>
        <begin position="71"/>
        <end position="80"/>
    </location>
</feature>
<dbReference type="PROSITE" id="PS50157">
    <property type="entry name" value="ZINC_FINGER_C2H2_2"/>
    <property type="match status" value="1"/>
</dbReference>
<dbReference type="SUPFAM" id="SSF57667">
    <property type="entry name" value="beta-beta-alpha zinc fingers"/>
    <property type="match status" value="1"/>
</dbReference>
<proteinExistence type="inferred from homology"/>
<feature type="compositionally biased region" description="Pro residues" evidence="11">
    <location>
        <begin position="499"/>
        <end position="514"/>
    </location>
</feature>
<feature type="region of interest" description="Disordered" evidence="11">
    <location>
        <begin position="475"/>
        <end position="515"/>
    </location>
</feature>
<keyword evidence="6" id="KW-0805">Transcription regulation</keyword>
<comment type="caution">
    <text evidence="13">The sequence shown here is derived from an EMBL/GenBank/DDBJ whole genome shotgun (WGS) entry which is preliminary data.</text>
</comment>
<evidence type="ECO:0000256" key="9">
    <source>
        <dbReference type="PROSITE-ProRule" id="PRU00042"/>
    </source>
</evidence>
<evidence type="ECO:0000256" key="11">
    <source>
        <dbReference type="SAM" id="MobiDB-lite"/>
    </source>
</evidence>
<protein>
    <recommendedName>
        <fullName evidence="12">C2H2-type domain-containing protein</fullName>
    </recommendedName>
</protein>
<feature type="region of interest" description="Disordered" evidence="11">
    <location>
        <begin position="417"/>
        <end position="452"/>
    </location>
</feature>
<evidence type="ECO:0000256" key="10">
    <source>
        <dbReference type="SAM" id="Coils"/>
    </source>
</evidence>
<dbReference type="EMBL" id="CAJMXA010002782">
    <property type="protein sequence ID" value="CAE6487272.1"/>
    <property type="molecule type" value="Genomic_DNA"/>
</dbReference>
<organism evidence="13 14">
    <name type="scientific">Rhizoctonia solani</name>
    <dbReference type="NCBI Taxonomy" id="456999"/>
    <lineage>
        <taxon>Eukaryota</taxon>
        <taxon>Fungi</taxon>
        <taxon>Dikarya</taxon>
        <taxon>Basidiomycota</taxon>
        <taxon>Agaricomycotina</taxon>
        <taxon>Agaricomycetes</taxon>
        <taxon>Cantharellales</taxon>
        <taxon>Ceratobasidiaceae</taxon>
        <taxon>Rhizoctonia</taxon>
    </lineage>
</organism>